<reference evidence="2 3" key="1">
    <citation type="submission" date="2020-09" db="EMBL/GenBank/DDBJ databases">
        <title>De no assembly of potato wild relative species, Solanum commersonii.</title>
        <authorList>
            <person name="Cho K."/>
        </authorList>
    </citation>
    <scope>NUCLEOTIDE SEQUENCE [LARGE SCALE GENOMIC DNA]</scope>
    <source>
        <strain evidence="2">LZ3.2</strain>
        <tissue evidence="2">Leaf</tissue>
    </source>
</reference>
<dbReference type="Proteomes" id="UP000824120">
    <property type="component" value="Chromosome 3"/>
</dbReference>
<comment type="caution">
    <text evidence="2">The sequence shown here is derived from an EMBL/GenBank/DDBJ whole genome shotgun (WGS) entry which is preliminary data.</text>
</comment>
<dbReference type="EMBL" id="JACXVP010000003">
    <property type="protein sequence ID" value="KAG5614453.1"/>
    <property type="molecule type" value="Genomic_DNA"/>
</dbReference>
<dbReference type="EMBL" id="JACXVP010000003">
    <property type="protein sequence ID" value="KAG5614451.1"/>
    <property type="molecule type" value="Genomic_DNA"/>
</dbReference>
<accession>A0A9J5ZQG8</accession>
<sequence length="195" mass="22911">MSAGNSVLLSFEILCIYSPTFHQMQTIPNPQNPSIYMALEFVSSFNQEAVKLVSIHKNEHYSLGYEILALRIGIYQNIYTWRAVKVPPNLQRQNRNMGKRKKRIDVVIRKKLAYCLWYIETGHFRDDVDLEIDFLDMVNEKYIGHTTFPAGFVFPKFSLRRNDLFDWKGMLAFDQQVKDALHVLVFNRLQRVEMG</sequence>
<name>A0A9J5ZQG8_SOLCO</name>
<organism evidence="2 3">
    <name type="scientific">Solanum commersonii</name>
    <name type="common">Commerson's wild potato</name>
    <name type="synonym">Commerson's nightshade</name>
    <dbReference type="NCBI Taxonomy" id="4109"/>
    <lineage>
        <taxon>Eukaryota</taxon>
        <taxon>Viridiplantae</taxon>
        <taxon>Streptophyta</taxon>
        <taxon>Embryophyta</taxon>
        <taxon>Tracheophyta</taxon>
        <taxon>Spermatophyta</taxon>
        <taxon>Magnoliopsida</taxon>
        <taxon>eudicotyledons</taxon>
        <taxon>Gunneridae</taxon>
        <taxon>Pentapetalae</taxon>
        <taxon>asterids</taxon>
        <taxon>lamiids</taxon>
        <taxon>Solanales</taxon>
        <taxon>Solanaceae</taxon>
        <taxon>Solanoideae</taxon>
        <taxon>Solaneae</taxon>
        <taxon>Solanum</taxon>
    </lineage>
</organism>
<keyword evidence="3" id="KW-1185">Reference proteome</keyword>
<dbReference type="AlphaFoldDB" id="A0A9J5ZQG8"/>
<proteinExistence type="predicted"/>
<dbReference type="OrthoDB" id="1245528at2759"/>
<evidence type="ECO:0000313" key="1">
    <source>
        <dbReference type="EMBL" id="KAG5614451.1"/>
    </source>
</evidence>
<evidence type="ECO:0000313" key="3">
    <source>
        <dbReference type="Proteomes" id="UP000824120"/>
    </source>
</evidence>
<protein>
    <submittedName>
        <fullName evidence="2">Uncharacterized protein</fullName>
    </submittedName>
</protein>
<gene>
    <name evidence="1" type="ORF">H5410_014275</name>
    <name evidence="2" type="ORF">H5410_014277</name>
</gene>
<evidence type="ECO:0000313" key="2">
    <source>
        <dbReference type="EMBL" id="KAG5614453.1"/>
    </source>
</evidence>